<dbReference type="AlphaFoldDB" id="A0A516H3E7"/>
<feature type="domain" description="Sulphur oxidation protein SoxZ" evidence="1">
    <location>
        <begin position="9"/>
        <end position="101"/>
    </location>
</feature>
<dbReference type="InterPro" id="IPR013783">
    <property type="entry name" value="Ig-like_fold"/>
</dbReference>
<dbReference type="InterPro" id="IPR014756">
    <property type="entry name" value="Ig_E-set"/>
</dbReference>
<dbReference type="SUPFAM" id="SSF81296">
    <property type="entry name" value="E set domains"/>
    <property type="match status" value="1"/>
</dbReference>
<reference evidence="2 3" key="1">
    <citation type="submission" date="2019-07" db="EMBL/GenBank/DDBJ databases">
        <title>Genome sequencing for Ferrovibrio sp. K5.</title>
        <authorList>
            <person name="Park S.-J."/>
        </authorList>
    </citation>
    <scope>NUCLEOTIDE SEQUENCE [LARGE SCALE GENOMIC DNA]</scope>
    <source>
        <strain evidence="2 3">K5</strain>
    </source>
</reference>
<evidence type="ECO:0000313" key="2">
    <source>
        <dbReference type="EMBL" id="QDO98265.1"/>
    </source>
</evidence>
<gene>
    <name evidence="2" type="primary">soxZ</name>
    <name evidence="2" type="ORF">FNB15_13725</name>
</gene>
<dbReference type="Gene3D" id="2.60.40.10">
    <property type="entry name" value="Immunoglobulins"/>
    <property type="match status" value="1"/>
</dbReference>
<dbReference type="NCBIfam" id="TIGR04490">
    <property type="entry name" value="SoxZ_true"/>
    <property type="match status" value="1"/>
</dbReference>
<dbReference type="RefSeq" id="WP_144069246.1">
    <property type="nucleotide sequence ID" value="NZ_CP041636.1"/>
</dbReference>
<protein>
    <submittedName>
        <fullName evidence="2">Thiosulfate oxidation carrier complex protein SoxZ</fullName>
    </submittedName>
</protein>
<proteinExistence type="predicted"/>
<dbReference type="InterPro" id="IPR030995">
    <property type="entry name" value="SoxZ"/>
</dbReference>
<organism evidence="2 3">
    <name type="scientific">Ferrovibrio terrae</name>
    <dbReference type="NCBI Taxonomy" id="2594003"/>
    <lineage>
        <taxon>Bacteria</taxon>
        <taxon>Pseudomonadati</taxon>
        <taxon>Pseudomonadota</taxon>
        <taxon>Alphaproteobacteria</taxon>
        <taxon>Rhodospirillales</taxon>
        <taxon>Rhodospirillaceae</taxon>
        <taxon>Ferrovibrio</taxon>
    </lineage>
</organism>
<dbReference type="Pfam" id="PF08770">
    <property type="entry name" value="SoxZ"/>
    <property type="match status" value="1"/>
</dbReference>
<sequence>MVRALISVPKTAKKGEVIEIKTLISHVMETGYRPDATGKVAPRDILRRFTCRYNDEEVFSADLWQAVAANPFISFTTVATASGTLSFTWTGDNGFSQTETAAITVT</sequence>
<name>A0A516H3E7_9PROT</name>
<dbReference type="OrthoDB" id="9795530at2"/>
<dbReference type="EMBL" id="CP041636">
    <property type="protein sequence ID" value="QDO98265.1"/>
    <property type="molecule type" value="Genomic_DNA"/>
</dbReference>
<dbReference type="InterPro" id="IPR014880">
    <property type="entry name" value="SoxZ_dom"/>
</dbReference>
<evidence type="ECO:0000313" key="3">
    <source>
        <dbReference type="Proteomes" id="UP000317496"/>
    </source>
</evidence>
<accession>A0A516H3E7</accession>
<evidence type="ECO:0000259" key="1">
    <source>
        <dbReference type="Pfam" id="PF08770"/>
    </source>
</evidence>
<keyword evidence="3" id="KW-1185">Reference proteome</keyword>
<dbReference type="Proteomes" id="UP000317496">
    <property type="component" value="Chromosome"/>
</dbReference>
<dbReference type="KEGG" id="fer:FNB15_13725"/>